<dbReference type="AlphaFoldDB" id="A0A7X2MZJ3"/>
<sequence length="276" mass="32754">MYNLYPFIITNYEDTSILQNSFTTIILKDRELIKFLNWIDINEVYEVSNEEIESLLGKKHEEILDFMINNKIIHECIKPKLAFKDIIVISNDKLFLDNMQYISQGIESKLKSIFFDKNLDNIEIKKDNLYLVFLNPFNITLYTNISDILHNKNVIYRIAFYYNNYIFVSNYHKKEWVNPCPICFYHNVESSLKAKYNSMGTTSFQSILDIIYKRHPDFNVENKFTNYSIKGLVNLLLDQIDIKNNAVINNVYSIDFINNIVSVDEAMHWELCDCYE</sequence>
<protein>
    <submittedName>
        <fullName evidence="1">McbB family protein</fullName>
    </submittedName>
</protein>
<dbReference type="Proteomes" id="UP000460287">
    <property type="component" value="Unassembled WGS sequence"/>
</dbReference>
<dbReference type="EMBL" id="VULX01000019">
    <property type="protein sequence ID" value="MSR91978.1"/>
    <property type="molecule type" value="Genomic_DNA"/>
</dbReference>
<dbReference type="RefSeq" id="WP_154531880.1">
    <property type="nucleotide sequence ID" value="NZ_JAQXTV010000214.1"/>
</dbReference>
<comment type="caution">
    <text evidence="1">The sequence shown here is derived from an EMBL/GenBank/DDBJ whole genome shotgun (WGS) entry which is preliminary data.</text>
</comment>
<dbReference type="NCBIfam" id="TIGR04424">
    <property type="entry name" value="metallo_McbB"/>
    <property type="match status" value="1"/>
</dbReference>
<accession>A0A7X2MZJ3</accession>
<keyword evidence="2" id="KW-1185">Reference proteome</keyword>
<evidence type="ECO:0000313" key="2">
    <source>
        <dbReference type="Proteomes" id="UP000460287"/>
    </source>
</evidence>
<reference evidence="1 2" key="1">
    <citation type="submission" date="2019-08" db="EMBL/GenBank/DDBJ databases">
        <title>In-depth cultivation of the pig gut microbiome towards novel bacterial diversity and tailored functional studies.</title>
        <authorList>
            <person name="Wylensek D."/>
            <person name="Hitch T.C.A."/>
            <person name="Clavel T."/>
        </authorList>
    </citation>
    <scope>NUCLEOTIDE SEQUENCE [LARGE SCALE GENOMIC DNA]</scope>
    <source>
        <strain evidence="1 2">WCA-383-APC-5B</strain>
    </source>
</reference>
<evidence type="ECO:0000313" key="1">
    <source>
        <dbReference type="EMBL" id="MSR91978.1"/>
    </source>
</evidence>
<dbReference type="InterPro" id="IPR030956">
    <property type="entry name" value="McbB"/>
</dbReference>
<proteinExistence type="predicted"/>
<gene>
    <name evidence="1" type="ORF">FYJ33_11380</name>
</gene>
<name>A0A7X2MZJ3_9CLOT</name>
<organism evidence="1 2">
    <name type="scientific">Inconstantimicrobium porci</name>
    <dbReference type="NCBI Taxonomy" id="2652291"/>
    <lineage>
        <taxon>Bacteria</taxon>
        <taxon>Bacillati</taxon>
        <taxon>Bacillota</taxon>
        <taxon>Clostridia</taxon>
        <taxon>Eubacteriales</taxon>
        <taxon>Clostridiaceae</taxon>
        <taxon>Inconstantimicrobium</taxon>
    </lineage>
</organism>